<feature type="compositionally biased region" description="Pro residues" evidence="1">
    <location>
        <begin position="139"/>
        <end position="150"/>
    </location>
</feature>
<organism evidence="3 4">
    <name type="scientific">Virgisporangium aurantiacum</name>
    <dbReference type="NCBI Taxonomy" id="175570"/>
    <lineage>
        <taxon>Bacteria</taxon>
        <taxon>Bacillati</taxon>
        <taxon>Actinomycetota</taxon>
        <taxon>Actinomycetes</taxon>
        <taxon>Micromonosporales</taxon>
        <taxon>Micromonosporaceae</taxon>
        <taxon>Virgisporangium</taxon>
    </lineage>
</organism>
<gene>
    <name evidence="3" type="ORF">Vau01_093940</name>
</gene>
<dbReference type="EMBL" id="BOPG01000071">
    <property type="protein sequence ID" value="GIJ61878.1"/>
    <property type="molecule type" value="Genomic_DNA"/>
</dbReference>
<keyword evidence="2" id="KW-0812">Transmembrane</keyword>
<evidence type="ECO:0000313" key="3">
    <source>
        <dbReference type="EMBL" id="GIJ61878.1"/>
    </source>
</evidence>
<proteinExistence type="predicted"/>
<protein>
    <submittedName>
        <fullName evidence="3">Uncharacterized protein</fullName>
    </submittedName>
</protein>
<dbReference type="Proteomes" id="UP000612585">
    <property type="component" value="Unassembled WGS sequence"/>
</dbReference>
<accession>A0A8J3ZFJ9</accession>
<dbReference type="AlphaFoldDB" id="A0A8J3ZFJ9"/>
<name>A0A8J3ZFJ9_9ACTN</name>
<evidence type="ECO:0000256" key="2">
    <source>
        <dbReference type="SAM" id="Phobius"/>
    </source>
</evidence>
<reference evidence="3" key="1">
    <citation type="submission" date="2021-01" db="EMBL/GenBank/DDBJ databases">
        <title>Whole genome shotgun sequence of Virgisporangium aurantiacum NBRC 16421.</title>
        <authorList>
            <person name="Komaki H."/>
            <person name="Tamura T."/>
        </authorList>
    </citation>
    <scope>NUCLEOTIDE SEQUENCE</scope>
    <source>
        <strain evidence="3">NBRC 16421</strain>
    </source>
</reference>
<keyword evidence="2" id="KW-1133">Transmembrane helix</keyword>
<evidence type="ECO:0000256" key="1">
    <source>
        <dbReference type="SAM" id="MobiDB-lite"/>
    </source>
</evidence>
<keyword evidence="4" id="KW-1185">Reference proteome</keyword>
<sequence length="484" mass="52394">MRPTSVNTLKVNKDYLHIKHECAPVTRRSELRVVTKTGDPFDHAGADLAVWEGSSSVWAMRWSDTTELHDCPDPTGSGHRSSTPVSALYVSRRQPRWHRADPSKGGTDVEETSPPPVAPCGGGGGDGGEDQVRQEPAAEPDPPQPEPATEPAPSVGHWLANHMFPDVGRLPRRQRILAASAVLAIGAMVAVLAVPWGLVTDALTAETRVQIEEDAADRFDQQQAPFVAVADYGVEAPPFGQILMDRALTAEEEAFLGRLLAEEDPFVSAWNFFRPRGGRMLRTPTGELDAGGPTEDPDEVTDGSGNYSWFTATAFKLDIFSSRSSALSITDMGAVDVSCHQPTARTVVQLVPEGGGPRPGVMFDLSRPGAGPTITDEDDFGEPYFDHHKIDLGKGLSPGGLLVEAVVNAETCSWRIEARYRDANDSNSRQLIDDNGKPFVAEGTPQKVEQYWTNTWTEGQGPTMIACHKHPTDNACSPRFAAVR</sequence>
<feature type="transmembrane region" description="Helical" evidence="2">
    <location>
        <begin position="176"/>
        <end position="198"/>
    </location>
</feature>
<comment type="caution">
    <text evidence="3">The sequence shown here is derived from an EMBL/GenBank/DDBJ whole genome shotgun (WGS) entry which is preliminary data.</text>
</comment>
<dbReference type="RefSeq" id="WP_204007113.1">
    <property type="nucleotide sequence ID" value="NZ_BOPG01000071.1"/>
</dbReference>
<evidence type="ECO:0000313" key="4">
    <source>
        <dbReference type="Proteomes" id="UP000612585"/>
    </source>
</evidence>
<feature type="region of interest" description="Disordered" evidence="1">
    <location>
        <begin position="69"/>
        <end position="157"/>
    </location>
</feature>
<keyword evidence="2" id="KW-0472">Membrane</keyword>